<name>A0A840TXH5_9BACT</name>
<evidence type="ECO:0000256" key="1">
    <source>
        <dbReference type="PIRNR" id="PIRNR000962"/>
    </source>
</evidence>
<reference evidence="2 3" key="1">
    <citation type="submission" date="2020-08" db="EMBL/GenBank/DDBJ databases">
        <title>Genomic Encyclopedia of Type Strains, Phase IV (KMG-IV): sequencing the most valuable type-strain genomes for metagenomic binning, comparative biology and taxonomic classification.</title>
        <authorList>
            <person name="Goeker M."/>
        </authorList>
    </citation>
    <scope>NUCLEOTIDE SEQUENCE [LARGE SCALE GENOMIC DNA]</scope>
    <source>
        <strain evidence="2 3">DSM 105074</strain>
    </source>
</reference>
<dbReference type="Gene3D" id="3.60.15.10">
    <property type="entry name" value="Ribonuclease Z/Hydroxyacylglutathione hydrolase-like"/>
    <property type="match status" value="1"/>
</dbReference>
<dbReference type="Proteomes" id="UP000557307">
    <property type="component" value="Unassembled WGS sequence"/>
</dbReference>
<keyword evidence="3" id="KW-1185">Reference proteome</keyword>
<keyword evidence="1 2" id="KW-0378">Hydrolase</keyword>
<comment type="caution">
    <text evidence="2">The sequence shown here is derived from an EMBL/GenBank/DDBJ whole genome shotgun (WGS) entry which is preliminary data.</text>
</comment>
<accession>A0A840TXH5</accession>
<dbReference type="InterPro" id="IPR000396">
    <property type="entry name" value="Pdiesterase2"/>
</dbReference>
<dbReference type="InterPro" id="IPR036866">
    <property type="entry name" value="RibonucZ/Hydroxyglut_hydro"/>
</dbReference>
<evidence type="ECO:0000313" key="2">
    <source>
        <dbReference type="EMBL" id="MBB5284349.1"/>
    </source>
</evidence>
<dbReference type="PRINTS" id="PR00388">
    <property type="entry name" value="PDIESTERASE2"/>
</dbReference>
<keyword evidence="1" id="KW-0114">cAMP</keyword>
<dbReference type="GO" id="GO:0006198">
    <property type="term" value="P:cAMP catabolic process"/>
    <property type="evidence" value="ECO:0007669"/>
    <property type="project" value="UniProtKB-UniRule"/>
</dbReference>
<evidence type="ECO:0000313" key="3">
    <source>
        <dbReference type="Proteomes" id="UP000557307"/>
    </source>
</evidence>
<dbReference type="EC" id="3.1.4.17" evidence="2"/>
<dbReference type="PANTHER" id="PTHR28283:SF1">
    <property type="entry name" value="3',5'-CYCLIC-NUCLEOTIDE PHOSPHODIESTERASE 1"/>
    <property type="match status" value="1"/>
</dbReference>
<gene>
    <name evidence="2" type="ORF">HNQ92_002492</name>
</gene>
<dbReference type="PIRSF" id="PIRSF000962">
    <property type="entry name" value="Cyc_nuc_PDEase"/>
    <property type="match status" value="1"/>
</dbReference>
<dbReference type="SUPFAM" id="SSF56281">
    <property type="entry name" value="Metallo-hydrolase/oxidoreductase"/>
    <property type="match status" value="1"/>
</dbReference>
<organism evidence="2 3">
    <name type="scientific">Rhabdobacter roseus</name>
    <dbReference type="NCBI Taxonomy" id="1655419"/>
    <lineage>
        <taxon>Bacteria</taxon>
        <taxon>Pseudomonadati</taxon>
        <taxon>Bacteroidota</taxon>
        <taxon>Cytophagia</taxon>
        <taxon>Cytophagales</taxon>
        <taxon>Cytophagaceae</taxon>
        <taxon>Rhabdobacter</taxon>
    </lineage>
</organism>
<dbReference type="AlphaFoldDB" id="A0A840TXH5"/>
<dbReference type="EMBL" id="JACHGF010000003">
    <property type="protein sequence ID" value="MBB5284349.1"/>
    <property type="molecule type" value="Genomic_DNA"/>
</dbReference>
<sequence length="325" mass="36160">MVSMYKVPSAMRFLACLFILHLVPWALRAQGTFRVVPLGTKGGLDESNLSAYLLAPAGRSDYLCLDAGTLYHGLQKAVERGTFSGPAHQVLREQVKGYLISHAHLDHLAGMISNAPDDANKAIYALPSCLEIIRDHYFNGQSWPNFGDSGQPPVLRKYRYVALAASEEMPVEGTAMFVRAYPLSHGSGYESAAFLVRHNTHYVLYLGDTGPDDVEQSNRLAQLWAALAPLVRAGQLKGIFIEASYPNEQPDRHLYGHLTPRWLLHEMAALAHLTTPELLRKVPIIITHMKPTEGNETRIREQLRQENTLGLTFLFPEQGVPIDLP</sequence>
<dbReference type="GO" id="GO:0047555">
    <property type="term" value="F:3',5'-cyclic-GMP phosphodiesterase activity"/>
    <property type="evidence" value="ECO:0007669"/>
    <property type="project" value="TreeGrafter"/>
</dbReference>
<dbReference type="Pfam" id="PF02112">
    <property type="entry name" value="PDEase_II"/>
    <property type="match status" value="1"/>
</dbReference>
<proteinExistence type="inferred from homology"/>
<protein>
    <submittedName>
        <fullName evidence="2">3',5'-cyclic-nucleotide phosphodiesterase</fullName>
        <ecNumber evidence="2">3.1.4.17</ecNumber>
    </submittedName>
</protein>
<dbReference type="CDD" id="cd07735">
    <property type="entry name" value="class_II_PDE_MBL-fold"/>
    <property type="match status" value="1"/>
</dbReference>
<comment type="similarity">
    <text evidence="1">Belongs to the cyclic nucleotide phosphodiesterase class-II family.</text>
</comment>
<dbReference type="GO" id="GO:1902660">
    <property type="term" value="P:negative regulation of glucose mediated signaling pathway"/>
    <property type="evidence" value="ECO:0007669"/>
    <property type="project" value="TreeGrafter"/>
</dbReference>
<dbReference type="GO" id="GO:0004115">
    <property type="term" value="F:3',5'-cyclic-AMP phosphodiesterase activity"/>
    <property type="evidence" value="ECO:0007669"/>
    <property type="project" value="UniProtKB-UniRule"/>
</dbReference>
<dbReference type="PANTHER" id="PTHR28283">
    <property type="entry name" value="3',5'-CYCLIC-NUCLEOTIDE PHOSPHODIESTERASE 1"/>
    <property type="match status" value="1"/>
</dbReference>